<keyword evidence="1" id="KW-0614">Plasmid</keyword>
<proteinExistence type="predicted"/>
<reference evidence="1 2" key="1">
    <citation type="journal article" date="2009" name="Proc. Natl. Acad. Sci. U.S.A.">
        <title>Characterizing a model human gut microbiota composed of members of its two dominant bacterial phyla.</title>
        <authorList>
            <person name="Mahowald M.A."/>
            <person name="Rey F.E."/>
            <person name="Seedorf H."/>
            <person name="Turnbaugh P.J."/>
            <person name="Fulton R.S."/>
            <person name="Wollam A."/>
            <person name="Shah N."/>
            <person name="Wang C."/>
            <person name="Magrini V."/>
            <person name="Wilson R.K."/>
            <person name="Cantarel B.L."/>
            <person name="Coutinho P.M."/>
            <person name="Henrissat B."/>
            <person name="Crock L.W."/>
            <person name="Russell A."/>
            <person name="Verberkmoes N.C."/>
            <person name="Hettich R.L."/>
            <person name="Gordon J.I."/>
        </authorList>
    </citation>
    <scope>NUCLEOTIDE SEQUENCE [LARGE SCALE GENOMIC DNA]</scope>
    <source>
        <strain evidence="2">ATCC 27750 / DSM 3376 / VPI C15-48 / C15-B4</strain>
        <plasmid evidence="1">unnamed</plasmid>
    </source>
</reference>
<protein>
    <submittedName>
        <fullName evidence="1">Uncharacterized protein</fullName>
    </submittedName>
</protein>
<gene>
    <name evidence="1" type="ordered locus">EUBELI_20573</name>
</gene>
<dbReference type="Proteomes" id="UP000001476">
    <property type="component" value="Plasmid pEubeli2"/>
</dbReference>
<keyword evidence="2" id="KW-1185">Reference proteome</keyword>
<sequence>MSKLVRGFCGLDAEAEKRLLKVQIDCEKVADWTLEQIKGCWRSKTVARKW</sequence>
<dbReference type="AlphaFoldDB" id="C4Z6X5"/>
<accession>C4Z6X5</accession>
<dbReference type="KEGG" id="eel:EUBELI_20573"/>
<dbReference type="HOGENOM" id="CLU_3117954_0_0_9"/>
<dbReference type="EMBL" id="CP001106">
    <property type="protein sequence ID" value="ACR73717.1"/>
    <property type="molecule type" value="Genomic_DNA"/>
</dbReference>
<evidence type="ECO:0000313" key="1">
    <source>
        <dbReference type="EMBL" id="ACR73717.1"/>
    </source>
</evidence>
<organism evidence="1 2">
    <name type="scientific">Lachnospira eligens (strain ATCC 27750 / DSM 3376 / VPI C15-48 / C15-B4)</name>
    <name type="common">Eubacterium eligens</name>
    <dbReference type="NCBI Taxonomy" id="515620"/>
    <lineage>
        <taxon>Bacteria</taxon>
        <taxon>Bacillati</taxon>
        <taxon>Bacillota</taxon>
        <taxon>Clostridia</taxon>
        <taxon>Lachnospirales</taxon>
        <taxon>Lachnospiraceae</taxon>
        <taxon>Lachnospira</taxon>
    </lineage>
</organism>
<name>C4Z6X5_LACE2</name>
<evidence type="ECO:0000313" key="2">
    <source>
        <dbReference type="Proteomes" id="UP000001476"/>
    </source>
</evidence>
<geneLocation type="plasmid" evidence="2">
    <name>pEubeli2</name>
</geneLocation>